<organism evidence="1 2">
    <name type="scientific">Sorangium cellulosum</name>
    <name type="common">Polyangium cellulosum</name>
    <dbReference type="NCBI Taxonomy" id="56"/>
    <lineage>
        <taxon>Bacteria</taxon>
        <taxon>Pseudomonadati</taxon>
        <taxon>Myxococcota</taxon>
        <taxon>Polyangia</taxon>
        <taxon>Polyangiales</taxon>
        <taxon>Polyangiaceae</taxon>
        <taxon>Sorangium</taxon>
    </lineage>
</organism>
<evidence type="ECO:0008006" key="3">
    <source>
        <dbReference type="Google" id="ProtNLM"/>
    </source>
</evidence>
<name>A0A150P7W0_SORCE</name>
<sequence>MEMNVPVLDPSSPRATPQAPQRSRLAVLAAIVALALLGATGCAAEVHTRAAAPATVTYEEVTVYEEPVVHVATAPAYIETYPRVYYRGTYVYYVDGRWYYPSHRGWVYYRSEPRALVHHRVDFDRRRAHHHHRHHVRHEPARR</sequence>
<accession>A0A150P7W0</accession>
<dbReference type="AlphaFoldDB" id="A0A150P7W0"/>
<protein>
    <recommendedName>
        <fullName evidence="3">Secreted protein</fullName>
    </recommendedName>
</protein>
<gene>
    <name evidence="1" type="ORF">BE08_18715</name>
</gene>
<evidence type="ECO:0000313" key="1">
    <source>
        <dbReference type="EMBL" id="KYF51706.1"/>
    </source>
</evidence>
<proteinExistence type="predicted"/>
<comment type="caution">
    <text evidence="1">The sequence shown here is derived from an EMBL/GenBank/DDBJ whole genome shotgun (WGS) entry which is preliminary data.</text>
</comment>
<reference evidence="1 2" key="1">
    <citation type="submission" date="2014-02" db="EMBL/GenBank/DDBJ databases">
        <title>The small core and large imbalanced accessory genome model reveals a collaborative survival strategy of Sorangium cellulosum strains in nature.</title>
        <authorList>
            <person name="Han K."/>
            <person name="Peng R."/>
            <person name="Blom J."/>
            <person name="Li Y.-Z."/>
        </authorList>
    </citation>
    <scope>NUCLEOTIDE SEQUENCE [LARGE SCALE GENOMIC DNA]</scope>
    <source>
        <strain evidence="1 2">So0157-25</strain>
    </source>
</reference>
<dbReference type="EMBL" id="JELY01002738">
    <property type="protein sequence ID" value="KYF51706.1"/>
    <property type="molecule type" value="Genomic_DNA"/>
</dbReference>
<dbReference type="Proteomes" id="UP000075420">
    <property type="component" value="Unassembled WGS sequence"/>
</dbReference>
<evidence type="ECO:0000313" key="2">
    <source>
        <dbReference type="Proteomes" id="UP000075420"/>
    </source>
</evidence>
<feature type="non-terminal residue" evidence="1">
    <location>
        <position position="143"/>
    </location>
</feature>